<protein>
    <submittedName>
        <fullName evidence="2">Uncharacterized protein</fullName>
    </submittedName>
</protein>
<reference evidence="2 3" key="1">
    <citation type="submission" date="2015-05" db="EMBL/GenBank/DDBJ databases">
        <authorList>
            <person name="Wang D.B."/>
            <person name="Wang M."/>
        </authorList>
    </citation>
    <scope>NUCLEOTIDE SEQUENCE [LARGE SCALE GENOMIC DNA]</scope>
    <source>
        <strain evidence="2">VL1</strain>
    </source>
</reference>
<feature type="non-terminal residue" evidence="2">
    <location>
        <position position="177"/>
    </location>
</feature>
<organism evidence="2 3">
    <name type="scientific">Verticillium longisporum</name>
    <name type="common">Verticillium dahliae var. longisporum</name>
    <dbReference type="NCBI Taxonomy" id="100787"/>
    <lineage>
        <taxon>Eukaryota</taxon>
        <taxon>Fungi</taxon>
        <taxon>Dikarya</taxon>
        <taxon>Ascomycota</taxon>
        <taxon>Pezizomycotina</taxon>
        <taxon>Sordariomycetes</taxon>
        <taxon>Hypocreomycetidae</taxon>
        <taxon>Glomerellales</taxon>
        <taxon>Plectosphaerellaceae</taxon>
        <taxon>Verticillium</taxon>
    </lineage>
</organism>
<feature type="region of interest" description="Disordered" evidence="1">
    <location>
        <begin position="134"/>
        <end position="158"/>
    </location>
</feature>
<evidence type="ECO:0000313" key="3">
    <source>
        <dbReference type="Proteomes" id="UP000044602"/>
    </source>
</evidence>
<dbReference type="EMBL" id="CVQH01021618">
    <property type="protein sequence ID" value="CRK31105.1"/>
    <property type="molecule type" value="Genomic_DNA"/>
</dbReference>
<dbReference type="AlphaFoldDB" id="A0A0G4MAW3"/>
<feature type="non-terminal residue" evidence="2">
    <location>
        <position position="1"/>
    </location>
</feature>
<keyword evidence="3" id="KW-1185">Reference proteome</keyword>
<feature type="compositionally biased region" description="Basic and acidic residues" evidence="1">
    <location>
        <begin position="134"/>
        <end position="154"/>
    </location>
</feature>
<gene>
    <name evidence="2" type="ORF">BN1708_015898</name>
</gene>
<dbReference type="Proteomes" id="UP000044602">
    <property type="component" value="Unassembled WGS sequence"/>
</dbReference>
<sequence length="177" mass="18668">AEAELHDKVAARRLEGVLGIVAGANRGPPRPVVGPHVGVVLLDLIPARDAEIALALADKGRYVGGRQEDERDGQVLDVRNVEAVLAAELHIGDGGRSGGFVLTHSWAPRTGGGLLGFPSPSAFLVPSSSWHGFHGVDDEKRERGEDGEGEREGAKWSAARPEKLVPIVLPMRSSVVA</sequence>
<name>A0A0G4MAW3_VERLO</name>
<evidence type="ECO:0000313" key="2">
    <source>
        <dbReference type="EMBL" id="CRK31105.1"/>
    </source>
</evidence>
<accession>A0A0G4MAW3</accession>
<evidence type="ECO:0000256" key="1">
    <source>
        <dbReference type="SAM" id="MobiDB-lite"/>
    </source>
</evidence>
<proteinExistence type="predicted"/>